<organism evidence="1 2">
    <name type="scientific">Portunus trituberculatus</name>
    <name type="common">Swimming crab</name>
    <name type="synonym">Neptunus trituberculatus</name>
    <dbReference type="NCBI Taxonomy" id="210409"/>
    <lineage>
        <taxon>Eukaryota</taxon>
        <taxon>Metazoa</taxon>
        <taxon>Ecdysozoa</taxon>
        <taxon>Arthropoda</taxon>
        <taxon>Crustacea</taxon>
        <taxon>Multicrustacea</taxon>
        <taxon>Malacostraca</taxon>
        <taxon>Eumalacostraca</taxon>
        <taxon>Eucarida</taxon>
        <taxon>Decapoda</taxon>
        <taxon>Pleocyemata</taxon>
        <taxon>Brachyura</taxon>
        <taxon>Eubrachyura</taxon>
        <taxon>Portunoidea</taxon>
        <taxon>Portunidae</taxon>
        <taxon>Portuninae</taxon>
        <taxon>Portunus</taxon>
    </lineage>
</organism>
<dbReference type="Proteomes" id="UP000324222">
    <property type="component" value="Unassembled WGS sequence"/>
</dbReference>
<comment type="caution">
    <text evidence="1">The sequence shown here is derived from an EMBL/GenBank/DDBJ whole genome shotgun (WGS) entry which is preliminary data.</text>
</comment>
<name>A0A5B7EQV3_PORTR</name>
<gene>
    <name evidence="1" type="ORF">E2C01_030604</name>
</gene>
<evidence type="ECO:0000313" key="1">
    <source>
        <dbReference type="EMBL" id="MPC37130.1"/>
    </source>
</evidence>
<proteinExistence type="predicted"/>
<dbReference type="AlphaFoldDB" id="A0A5B7EQV3"/>
<evidence type="ECO:0000313" key="2">
    <source>
        <dbReference type="Proteomes" id="UP000324222"/>
    </source>
</evidence>
<keyword evidence="2" id="KW-1185">Reference proteome</keyword>
<reference evidence="1 2" key="1">
    <citation type="submission" date="2019-05" db="EMBL/GenBank/DDBJ databases">
        <title>Another draft genome of Portunus trituberculatus and its Hox gene families provides insights of decapod evolution.</title>
        <authorList>
            <person name="Jeong J.-H."/>
            <person name="Song I."/>
            <person name="Kim S."/>
            <person name="Choi T."/>
            <person name="Kim D."/>
            <person name="Ryu S."/>
            <person name="Kim W."/>
        </authorList>
    </citation>
    <scope>NUCLEOTIDE SEQUENCE [LARGE SCALE GENOMIC DNA]</scope>
    <source>
        <tissue evidence="1">Muscle</tissue>
    </source>
</reference>
<dbReference type="EMBL" id="VSRR010003696">
    <property type="protein sequence ID" value="MPC37130.1"/>
    <property type="molecule type" value="Genomic_DNA"/>
</dbReference>
<protein>
    <submittedName>
        <fullName evidence="1">Uncharacterized protein</fullName>
    </submittedName>
</protein>
<sequence>MRCIKVLVQPGGHGFDDCCSLSSRQYGWCISPVQCI</sequence>
<accession>A0A5B7EQV3</accession>